<keyword evidence="1" id="KW-1133">Transmembrane helix</keyword>
<feature type="transmembrane region" description="Helical" evidence="1">
    <location>
        <begin position="19"/>
        <end position="36"/>
    </location>
</feature>
<dbReference type="Proteomes" id="UP001626536">
    <property type="component" value="Chromosome"/>
</dbReference>
<gene>
    <name evidence="2" type="ORF">RZS28_17800</name>
</gene>
<dbReference type="EMBL" id="CP136862">
    <property type="protein sequence ID" value="WOJ89613.1"/>
    <property type="molecule type" value="Genomic_DNA"/>
</dbReference>
<name>A0ABZ0HSI8_9HYPH</name>
<sequence length="137" mass="15254">MNARRIDPNKPLGATRREIIYVSLGVFAVIGVYGLAARQSIRAAPKVNVPIVGEWLATGKPWRLVFRQDRTLDMSFDVDSEPGKLVVGSYQLDSTGWVKLKLENGRGFTTNLKTQTPSRFDLIDAETEGVTTFERAQ</sequence>
<organism evidence="2 3">
    <name type="scientific">Methylocapsa polymorpha</name>
    <dbReference type="NCBI Taxonomy" id="3080828"/>
    <lineage>
        <taxon>Bacteria</taxon>
        <taxon>Pseudomonadati</taxon>
        <taxon>Pseudomonadota</taxon>
        <taxon>Alphaproteobacteria</taxon>
        <taxon>Hyphomicrobiales</taxon>
        <taxon>Beijerinckiaceae</taxon>
        <taxon>Methylocapsa</taxon>
    </lineage>
</organism>
<keyword evidence="1" id="KW-0812">Transmembrane</keyword>
<reference evidence="2 3" key="1">
    <citation type="submission" date="2023-10" db="EMBL/GenBank/DDBJ databases">
        <title>Novel methanotroph of the genus Methylocapsa from a subarctic wetland.</title>
        <authorList>
            <person name="Belova S.E."/>
            <person name="Oshkin I.Y."/>
            <person name="Miroshnikov K."/>
            <person name="Dedysh S.N."/>
        </authorList>
    </citation>
    <scope>NUCLEOTIDE SEQUENCE [LARGE SCALE GENOMIC DNA]</scope>
    <source>
        <strain evidence="2 3">RX1</strain>
    </source>
</reference>
<protein>
    <submittedName>
        <fullName evidence="2">Uncharacterized protein</fullName>
    </submittedName>
</protein>
<keyword evidence="1" id="KW-0472">Membrane</keyword>
<evidence type="ECO:0000313" key="3">
    <source>
        <dbReference type="Proteomes" id="UP001626536"/>
    </source>
</evidence>
<dbReference type="RefSeq" id="WP_407339059.1">
    <property type="nucleotide sequence ID" value="NZ_CP136862.1"/>
</dbReference>
<evidence type="ECO:0000313" key="2">
    <source>
        <dbReference type="EMBL" id="WOJ89613.1"/>
    </source>
</evidence>
<accession>A0ABZ0HSI8</accession>
<keyword evidence="3" id="KW-1185">Reference proteome</keyword>
<proteinExistence type="predicted"/>
<evidence type="ECO:0000256" key="1">
    <source>
        <dbReference type="SAM" id="Phobius"/>
    </source>
</evidence>